<dbReference type="Proteomes" id="UP000886520">
    <property type="component" value="Chromosome 6"/>
</dbReference>
<evidence type="ECO:0000313" key="2">
    <source>
        <dbReference type="Proteomes" id="UP000886520"/>
    </source>
</evidence>
<keyword evidence="2" id="KW-1185">Reference proteome</keyword>
<organism evidence="1 2">
    <name type="scientific">Adiantum capillus-veneris</name>
    <name type="common">Maidenhair fern</name>
    <dbReference type="NCBI Taxonomy" id="13818"/>
    <lineage>
        <taxon>Eukaryota</taxon>
        <taxon>Viridiplantae</taxon>
        <taxon>Streptophyta</taxon>
        <taxon>Embryophyta</taxon>
        <taxon>Tracheophyta</taxon>
        <taxon>Polypodiopsida</taxon>
        <taxon>Polypodiidae</taxon>
        <taxon>Polypodiales</taxon>
        <taxon>Pteridineae</taxon>
        <taxon>Pteridaceae</taxon>
        <taxon>Vittarioideae</taxon>
        <taxon>Adiantum</taxon>
    </lineage>
</organism>
<protein>
    <submittedName>
        <fullName evidence="1">Uncharacterized protein</fullName>
    </submittedName>
</protein>
<dbReference type="AlphaFoldDB" id="A0A9D4V3H4"/>
<proteinExistence type="predicted"/>
<comment type="caution">
    <text evidence="1">The sequence shown here is derived from an EMBL/GenBank/DDBJ whole genome shotgun (WGS) entry which is preliminary data.</text>
</comment>
<reference evidence="1" key="1">
    <citation type="submission" date="2021-01" db="EMBL/GenBank/DDBJ databases">
        <title>Adiantum capillus-veneris genome.</title>
        <authorList>
            <person name="Fang Y."/>
            <person name="Liao Q."/>
        </authorList>
    </citation>
    <scope>NUCLEOTIDE SEQUENCE</scope>
    <source>
        <strain evidence="1">H3</strain>
        <tissue evidence="1">Leaf</tissue>
    </source>
</reference>
<dbReference type="EMBL" id="JABFUD020000006">
    <property type="protein sequence ID" value="KAI5078711.1"/>
    <property type="molecule type" value="Genomic_DNA"/>
</dbReference>
<gene>
    <name evidence="1" type="ORF">GOP47_0006382</name>
</gene>
<evidence type="ECO:0000313" key="1">
    <source>
        <dbReference type="EMBL" id="KAI5078711.1"/>
    </source>
</evidence>
<name>A0A9D4V3H4_ADICA</name>
<sequence length="132" mass="14357">MTGISKSSKVGHLASFSVVHQAPCATHGQICIAPFHRLLVAELPTIRLALCSRPRVLASIKGMVLKRIQISGPRCFLGVNFLNPALPSSWAYFRSLSWAASTPSALEDFAFPRPSLAARTIFPFNCYQEGIA</sequence>
<accession>A0A9D4V3H4</accession>